<keyword evidence="2" id="KW-1185">Reference proteome</keyword>
<dbReference type="AlphaFoldDB" id="A0A8H3YFD4"/>
<evidence type="ECO:0000313" key="1">
    <source>
        <dbReference type="EMBL" id="GHJ86112.1"/>
    </source>
</evidence>
<dbReference type="PANTHER" id="PTHR46487:SF1">
    <property type="entry name" value="DNA REPAIR PROTEIN XRCC3"/>
    <property type="match status" value="1"/>
</dbReference>
<protein>
    <recommendedName>
        <fullName evidence="3">DNA recombination and repair protein Rad51-like C-terminal domain-containing protein</fullName>
    </recommendedName>
</protein>
<name>A0A8H3YFD4_9TREE</name>
<dbReference type="GO" id="GO:0000722">
    <property type="term" value="P:telomere maintenance via recombination"/>
    <property type="evidence" value="ECO:0007669"/>
    <property type="project" value="TreeGrafter"/>
</dbReference>
<dbReference type="GO" id="GO:0000400">
    <property type="term" value="F:four-way junction DNA binding"/>
    <property type="evidence" value="ECO:0007669"/>
    <property type="project" value="TreeGrafter"/>
</dbReference>
<dbReference type="GO" id="GO:0005657">
    <property type="term" value="C:replication fork"/>
    <property type="evidence" value="ECO:0007669"/>
    <property type="project" value="TreeGrafter"/>
</dbReference>
<reference evidence="1" key="1">
    <citation type="submission" date="2020-07" db="EMBL/GenBank/DDBJ databases">
        <title>Draft Genome Sequence of a Deep-Sea Yeast, Naganishia (Cryptococcus) liquefaciens strain N6.</title>
        <authorList>
            <person name="Han Y.W."/>
            <person name="Kajitani R."/>
            <person name="Morimoto H."/>
            <person name="Parhat M."/>
            <person name="Tsubouchi H."/>
            <person name="Bakenova O."/>
            <person name="Ogata M."/>
            <person name="Argunhan B."/>
            <person name="Aoki R."/>
            <person name="Kajiwara S."/>
            <person name="Itoh T."/>
            <person name="Iwasaki H."/>
        </authorList>
    </citation>
    <scope>NUCLEOTIDE SEQUENCE</scope>
    <source>
        <strain evidence="1">N6</strain>
    </source>
</reference>
<dbReference type="Proteomes" id="UP000620104">
    <property type="component" value="Unassembled WGS sequence"/>
</dbReference>
<dbReference type="EMBL" id="BLZA01000017">
    <property type="protein sequence ID" value="GHJ86112.1"/>
    <property type="molecule type" value="Genomic_DNA"/>
</dbReference>
<dbReference type="GO" id="GO:0033065">
    <property type="term" value="C:Rad51C-XRCC3 complex"/>
    <property type="evidence" value="ECO:0007669"/>
    <property type="project" value="TreeGrafter"/>
</dbReference>
<dbReference type="OrthoDB" id="420422at2759"/>
<evidence type="ECO:0008006" key="3">
    <source>
        <dbReference type="Google" id="ProtNLM"/>
    </source>
</evidence>
<dbReference type="GO" id="GO:0090656">
    <property type="term" value="P:t-circle formation"/>
    <property type="evidence" value="ECO:0007669"/>
    <property type="project" value="TreeGrafter"/>
</dbReference>
<dbReference type="Gene3D" id="3.40.50.300">
    <property type="entry name" value="P-loop containing nucleotide triphosphate hydrolases"/>
    <property type="match status" value="1"/>
</dbReference>
<dbReference type="GO" id="GO:0071140">
    <property type="term" value="P:resolution of mitotic recombination intermediates"/>
    <property type="evidence" value="ECO:0007669"/>
    <property type="project" value="TreeGrafter"/>
</dbReference>
<gene>
    <name evidence="1" type="ORF">NliqN6_2514</name>
</gene>
<accession>A0A8H3YFD4</accession>
<proteinExistence type="predicted"/>
<organism evidence="1 2">
    <name type="scientific">Naganishia liquefaciens</name>
    <dbReference type="NCBI Taxonomy" id="104408"/>
    <lineage>
        <taxon>Eukaryota</taxon>
        <taxon>Fungi</taxon>
        <taxon>Dikarya</taxon>
        <taxon>Basidiomycota</taxon>
        <taxon>Agaricomycotina</taxon>
        <taxon>Tremellomycetes</taxon>
        <taxon>Filobasidiales</taxon>
        <taxon>Filobasidiaceae</taxon>
        <taxon>Naganishia</taxon>
    </lineage>
</organism>
<dbReference type="PANTHER" id="PTHR46487">
    <property type="entry name" value="DNA REPAIR PROTEIN XRCC3"/>
    <property type="match status" value="1"/>
</dbReference>
<dbReference type="SUPFAM" id="SSF52540">
    <property type="entry name" value="P-loop containing nucleoside triphosphate hydrolases"/>
    <property type="match status" value="1"/>
</dbReference>
<sequence>MTLPVLARVEKTTAHQLLSAVRYTTSPLGPTYIPSLDNFLSATDSANEDVPSYAEDPSAIRSSINRGDMIEIQGPSGSGKTQLAVFLLMTTLLPSCIKFRISSMIRVQEVEIGGKSQTATLLYPASHVSPVRRLAQLMKTHVRACLLSLDLAPDQLDSVVCSIINRSLSRLTVRALPAAQTSFTTSTYSPYATLIATLRAIHRQPHPTQEMGLLVIDGIGDAFWPSKAYVRPKNLTPLRGQADQGMGDLVRVLDRVRRDVGCAVVVTNQAIWRPVERSGVVGQEAVVASGLFWAQHLPAPWPTTTLAPTDVWPLTAHITLLPPSLTQIRPDVTLVDVLRPGGEGDKRESARAAARGKGVVRLGRSKSTMGNFGFAVSDEEVLTW</sequence>
<dbReference type="InterPro" id="IPR027417">
    <property type="entry name" value="P-loop_NTPase"/>
</dbReference>
<dbReference type="GO" id="GO:0045003">
    <property type="term" value="P:double-strand break repair via synthesis-dependent strand annealing"/>
    <property type="evidence" value="ECO:0007669"/>
    <property type="project" value="TreeGrafter"/>
</dbReference>
<comment type="caution">
    <text evidence="1">The sequence shown here is derived from an EMBL/GenBank/DDBJ whole genome shotgun (WGS) entry which is preliminary data.</text>
</comment>
<evidence type="ECO:0000313" key="2">
    <source>
        <dbReference type="Proteomes" id="UP000620104"/>
    </source>
</evidence>